<sequence length="83" mass="9480">MSHWNCFSKKTKRISAPGTVLDDLRRGFDQINKTFGHQLIDVFCTFVEEIIGITQDLSYRRGDKRTFMVALQHVILTIGGIPP</sequence>
<organism evidence="1 2">
    <name type="scientific">Taibaiella soli</name>
    <dbReference type="NCBI Taxonomy" id="1649169"/>
    <lineage>
        <taxon>Bacteria</taxon>
        <taxon>Pseudomonadati</taxon>
        <taxon>Bacteroidota</taxon>
        <taxon>Chitinophagia</taxon>
        <taxon>Chitinophagales</taxon>
        <taxon>Chitinophagaceae</taxon>
        <taxon>Taibaiella</taxon>
    </lineage>
</organism>
<gene>
    <name evidence="1" type="ORF">DN068_05065</name>
</gene>
<reference evidence="1 2" key="1">
    <citation type="submission" date="2018-06" db="EMBL/GenBank/DDBJ databases">
        <title>Mucibacter soli gen. nov., sp. nov., a new member of the family Chitinophagaceae producing mucin.</title>
        <authorList>
            <person name="Kim M.-K."/>
            <person name="Park S."/>
            <person name="Kim T.-S."/>
            <person name="Joung Y."/>
            <person name="Han J.-H."/>
            <person name="Kim S.B."/>
        </authorList>
    </citation>
    <scope>NUCLEOTIDE SEQUENCE [LARGE SCALE GENOMIC DNA]</scope>
    <source>
        <strain evidence="1 2">R1-15</strain>
    </source>
</reference>
<dbReference type="Proteomes" id="UP000248745">
    <property type="component" value="Unassembled WGS sequence"/>
</dbReference>
<protein>
    <submittedName>
        <fullName evidence="1">Uncharacterized protein</fullName>
    </submittedName>
</protein>
<proteinExistence type="predicted"/>
<dbReference type="AlphaFoldDB" id="A0A2W2AF08"/>
<comment type="caution">
    <text evidence="1">The sequence shown here is derived from an EMBL/GenBank/DDBJ whole genome shotgun (WGS) entry which is preliminary data.</text>
</comment>
<dbReference type="EMBL" id="QKTW01000007">
    <property type="protein sequence ID" value="PZF74065.1"/>
    <property type="molecule type" value="Genomic_DNA"/>
</dbReference>
<keyword evidence="2" id="KW-1185">Reference proteome</keyword>
<evidence type="ECO:0000313" key="2">
    <source>
        <dbReference type="Proteomes" id="UP000248745"/>
    </source>
</evidence>
<evidence type="ECO:0000313" key="1">
    <source>
        <dbReference type="EMBL" id="PZF74065.1"/>
    </source>
</evidence>
<accession>A0A2W2AF08</accession>
<name>A0A2W2AF08_9BACT</name>